<evidence type="ECO:0000313" key="2">
    <source>
        <dbReference type="Proteomes" id="UP000769528"/>
    </source>
</evidence>
<reference evidence="1" key="2">
    <citation type="submission" date="2021-01" db="EMBL/GenBank/DDBJ databases">
        <authorList>
            <person name="Schikora-Tamarit M.A."/>
        </authorList>
    </citation>
    <scope>NUCLEOTIDE SEQUENCE</scope>
    <source>
        <strain evidence="1">CBS6341</strain>
    </source>
</reference>
<accession>A0A9P8TIK4</accession>
<proteinExistence type="predicted"/>
<evidence type="ECO:0000313" key="1">
    <source>
        <dbReference type="EMBL" id="KAH3679701.1"/>
    </source>
</evidence>
<sequence>MFLNESVFFVMRELVDYILDTQEQIFDYNQHRSVDKIVAVVAGAAVVDFLDDDDGAAGAAAVVDKVSAVVNEVGKHLALVDEVSVLGLEMGFVVEVGLDMIMEKIMMSVWMKFWS</sequence>
<comment type="caution">
    <text evidence="1">The sequence shown here is derived from an EMBL/GenBank/DDBJ whole genome shotgun (WGS) entry which is preliminary data.</text>
</comment>
<name>A0A9P8TIK4_9ASCO</name>
<protein>
    <submittedName>
        <fullName evidence="1">Uncharacterized protein</fullName>
    </submittedName>
</protein>
<dbReference type="Proteomes" id="UP000769528">
    <property type="component" value="Unassembled WGS sequence"/>
</dbReference>
<gene>
    <name evidence="1" type="ORF">WICMUC_000769</name>
</gene>
<dbReference type="EMBL" id="JAEUBF010000252">
    <property type="protein sequence ID" value="KAH3679701.1"/>
    <property type="molecule type" value="Genomic_DNA"/>
</dbReference>
<reference evidence="1" key="1">
    <citation type="journal article" date="2021" name="Open Biol.">
        <title>Shared evolutionary footprints suggest mitochondrial oxidative damage underlies multiple complex I losses in fungi.</title>
        <authorList>
            <person name="Schikora-Tamarit M.A."/>
            <person name="Marcet-Houben M."/>
            <person name="Nosek J."/>
            <person name="Gabaldon T."/>
        </authorList>
    </citation>
    <scope>NUCLEOTIDE SEQUENCE</scope>
    <source>
        <strain evidence="1">CBS6341</strain>
    </source>
</reference>
<keyword evidence="2" id="KW-1185">Reference proteome</keyword>
<organism evidence="1 2">
    <name type="scientific">Wickerhamomyces mucosus</name>
    <dbReference type="NCBI Taxonomy" id="1378264"/>
    <lineage>
        <taxon>Eukaryota</taxon>
        <taxon>Fungi</taxon>
        <taxon>Dikarya</taxon>
        <taxon>Ascomycota</taxon>
        <taxon>Saccharomycotina</taxon>
        <taxon>Saccharomycetes</taxon>
        <taxon>Phaffomycetales</taxon>
        <taxon>Wickerhamomycetaceae</taxon>
        <taxon>Wickerhamomyces</taxon>
    </lineage>
</organism>
<dbReference type="AlphaFoldDB" id="A0A9P8TIK4"/>